<reference evidence="2 4" key="1">
    <citation type="submission" date="2021-11" db="EMBL/GenBank/DDBJ databases">
        <authorList>
            <person name="Islam A."/>
            <person name="Islam S."/>
            <person name="Flora M.S."/>
            <person name="Rahman M."/>
            <person name="Ziaur R.M."/>
            <person name="Epstein J.H."/>
            <person name="Hassan M."/>
            <person name="Klassen M."/>
            <person name="Woodard K."/>
            <person name="Webb A."/>
            <person name="Webby R.J."/>
            <person name="El Zowalaty M.E."/>
        </authorList>
    </citation>
    <scope>NUCLEOTIDE SEQUENCE</scope>
    <source>
        <strain evidence="3">Pbs1</strain>
        <strain evidence="2">Pbs3</strain>
    </source>
</reference>
<feature type="compositionally biased region" description="Basic and acidic residues" evidence="1">
    <location>
        <begin position="395"/>
        <end position="407"/>
    </location>
</feature>
<dbReference type="Proteomes" id="UP001160483">
    <property type="component" value="Unassembled WGS sequence"/>
</dbReference>
<accession>A0AAU9L1K3</accession>
<dbReference type="EMBL" id="CAKKTJ010000164">
    <property type="protein sequence ID" value="CAH0476837.1"/>
    <property type="molecule type" value="Genomic_DNA"/>
</dbReference>
<dbReference type="AlphaFoldDB" id="A0AAU9L1K3"/>
<feature type="region of interest" description="Disordered" evidence="1">
    <location>
        <begin position="1"/>
        <end position="25"/>
    </location>
</feature>
<comment type="caution">
    <text evidence="2">The sequence shown here is derived from an EMBL/GenBank/DDBJ whole genome shotgun (WGS) entry which is preliminary data.</text>
</comment>
<feature type="compositionally biased region" description="Basic and acidic residues" evidence="1">
    <location>
        <begin position="14"/>
        <end position="25"/>
    </location>
</feature>
<sequence length="433" mass="48673">MHCHRSIRFQSELSSDHHSLDTPTHDAHLENEKLCQLVPITHYHLTPSSSSSSTLRRFNVKIRDLTNAVSPSSCHEQQGNQYLQDTERNGDSSDPSQDKVIFSTTATSCKRSKTNSERGRAFRARRKKYKDDLVTIVSSLRQEVSGLVFLRGIRAEKALHSRNTMCGSLVRLVREYFALFERGIPSVRGVGQKRSPLLMDGSTMNNTCDVFAAKQEAFLKSAMHPEMQFGQVTGPQNLLEQWKRYTNYHARFEVEVVSIKVSGDENDPIVTVYSNLSVVFSRATFDHVFPHVVVNEELLNRFIGRKIVYHAVNRLRFSPNGQIFVYESDVGFVASLVEAGASISDIALLMQQAKIADECRLGKEDEHSNGVQELEPDNLDTIMFYDHNVIHATHEKTTGADSNKDNIESSGSGAEEESLLETSGRFAIDFLLS</sequence>
<name>A0AAU9L1K3_9STRA</name>
<keyword evidence="4" id="KW-1185">Reference proteome</keyword>
<feature type="region of interest" description="Disordered" evidence="1">
    <location>
        <begin position="395"/>
        <end position="418"/>
    </location>
</feature>
<proteinExistence type="predicted"/>
<evidence type="ECO:0000313" key="5">
    <source>
        <dbReference type="Proteomes" id="UP001160483"/>
    </source>
</evidence>
<protein>
    <recommendedName>
        <fullName evidence="6">BZIP domain-containing protein</fullName>
    </recommendedName>
</protein>
<evidence type="ECO:0000313" key="4">
    <source>
        <dbReference type="Proteomes" id="UP001158986"/>
    </source>
</evidence>
<evidence type="ECO:0000313" key="2">
    <source>
        <dbReference type="EMBL" id="CAH0476837.1"/>
    </source>
</evidence>
<evidence type="ECO:0008006" key="6">
    <source>
        <dbReference type="Google" id="ProtNLM"/>
    </source>
</evidence>
<gene>
    <name evidence="3" type="ORF">PBS001_LOCUS4262</name>
    <name evidence="2" type="ORF">PBS003_LOCUS3601</name>
</gene>
<evidence type="ECO:0000256" key="1">
    <source>
        <dbReference type="SAM" id="MobiDB-lite"/>
    </source>
</evidence>
<dbReference type="Proteomes" id="UP001158986">
    <property type="component" value="Unassembled WGS sequence"/>
</dbReference>
<feature type="region of interest" description="Disordered" evidence="1">
    <location>
        <begin position="84"/>
        <end position="120"/>
    </location>
</feature>
<dbReference type="EMBL" id="CAKLCB010000248">
    <property type="protein sequence ID" value="CAH0517668.1"/>
    <property type="molecule type" value="Genomic_DNA"/>
</dbReference>
<organism evidence="2 5">
    <name type="scientific">Peronospora belbahrii</name>
    <dbReference type="NCBI Taxonomy" id="622444"/>
    <lineage>
        <taxon>Eukaryota</taxon>
        <taxon>Sar</taxon>
        <taxon>Stramenopiles</taxon>
        <taxon>Oomycota</taxon>
        <taxon>Peronosporomycetes</taxon>
        <taxon>Peronosporales</taxon>
        <taxon>Peronosporaceae</taxon>
        <taxon>Peronospora</taxon>
    </lineage>
</organism>
<evidence type="ECO:0000313" key="3">
    <source>
        <dbReference type="EMBL" id="CAH0517668.1"/>
    </source>
</evidence>